<protein>
    <submittedName>
        <fullName evidence="1">Zn-finger protein</fullName>
    </submittedName>
</protein>
<reference evidence="1 2" key="1">
    <citation type="journal article" date="2022" name="Nat. Microbiol.">
        <title>Three families of Asgard archaeal viruses identified in metagenome-assembled genomes.</title>
        <authorList>
            <person name="Medvedeva S."/>
            <person name="Sun J."/>
            <person name="Yutin N."/>
            <person name="Koonin E.V."/>
            <person name="Nunoura T."/>
            <person name="Rinke C."/>
            <person name="Krupovic M."/>
        </authorList>
    </citation>
    <scope>NUCLEOTIDE SEQUENCE [LARGE SCALE GENOMIC DNA]</scope>
    <source>
        <strain evidence="1">VerdaV2</strain>
    </source>
</reference>
<evidence type="ECO:0000313" key="1">
    <source>
        <dbReference type="EMBL" id="BDI54919.1"/>
    </source>
</evidence>
<dbReference type="EMBL" id="LC711078">
    <property type="protein sequence ID" value="BDI54919.1"/>
    <property type="molecule type" value="Genomic_DNA"/>
</dbReference>
<sequence>MTKVEIQCPECGGPIVPEAKGIKSHYVCLSCRLVFTEAEIRERCGL</sequence>
<name>A0AA35GBP6_9CAUD</name>
<evidence type="ECO:0000313" key="2">
    <source>
        <dbReference type="Proteomes" id="UP001162250"/>
    </source>
</evidence>
<dbReference type="RefSeq" id="YP_010772515.1">
    <property type="nucleotide sequence ID" value="NC_074645.1"/>
</dbReference>
<organism evidence="1 2">
    <name type="scientific">Thorarchaeia virus VerdaV2</name>
    <dbReference type="NCBI Taxonomy" id="3070171"/>
    <lineage>
        <taxon>Viruses</taxon>
        <taxon>Duplodnaviria</taxon>
        <taxon>Heunggongvirae</taxon>
        <taxon>Uroviricota</taxon>
        <taxon>Caudoviricetes</taxon>
        <taxon>Verdandiviridae</taxon>
        <taxon>Tonitrusvirus</taxon>
        <taxon>Tonitrusvirus shimokitaense</taxon>
    </lineage>
</organism>
<accession>A0AA35GBP6</accession>
<dbReference type="Proteomes" id="UP001162250">
    <property type="component" value="Segment"/>
</dbReference>
<proteinExistence type="predicted"/>
<keyword evidence="2" id="KW-1185">Reference proteome</keyword>
<dbReference type="KEGG" id="vg:80402229"/>
<dbReference type="GeneID" id="80402229"/>